<organism evidence="2">
    <name type="scientific">Rhizophora mucronata</name>
    <name type="common">Asiatic mangrove</name>
    <dbReference type="NCBI Taxonomy" id="61149"/>
    <lineage>
        <taxon>Eukaryota</taxon>
        <taxon>Viridiplantae</taxon>
        <taxon>Streptophyta</taxon>
        <taxon>Embryophyta</taxon>
        <taxon>Tracheophyta</taxon>
        <taxon>Spermatophyta</taxon>
        <taxon>Magnoliopsida</taxon>
        <taxon>eudicotyledons</taxon>
        <taxon>Gunneridae</taxon>
        <taxon>Pentapetalae</taxon>
        <taxon>rosids</taxon>
        <taxon>fabids</taxon>
        <taxon>Malpighiales</taxon>
        <taxon>Rhizophoraceae</taxon>
        <taxon>Rhizophora</taxon>
    </lineage>
</organism>
<dbReference type="EMBL" id="GGEC01002008">
    <property type="protein sequence ID" value="MBW82491.1"/>
    <property type="molecule type" value="Transcribed_RNA"/>
</dbReference>
<name>A0A2P2IMN3_RHIMU</name>
<keyword evidence="1" id="KW-0812">Transmembrane</keyword>
<evidence type="ECO:0000313" key="2">
    <source>
        <dbReference type="EMBL" id="MBW82491.1"/>
    </source>
</evidence>
<reference evidence="2" key="1">
    <citation type="submission" date="2018-02" db="EMBL/GenBank/DDBJ databases">
        <title>Rhizophora mucronata_Transcriptome.</title>
        <authorList>
            <person name="Meera S.P."/>
            <person name="Sreeshan A."/>
            <person name="Augustine A."/>
        </authorList>
    </citation>
    <scope>NUCLEOTIDE SEQUENCE</scope>
    <source>
        <tissue evidence="2">Leaf</tissue>
    </source>
</reference>
<evidence type="ECO:0000256" key="1">
    <source>
        <dbReference type="SAM" id="Phobius"/>
    </source>
</evidence>
<proteinExistence type="predicted"/>
<protein>
    <submittedName>
        <fullName evidence="2">Uncharacterized protein</fullName>
    </submittedName>
</protein>
<dbReference type="AlphaFoldDB" id="A0A2P2IMN3"/>
<keyword evidence="1" id="KW-1133">Transmembrane helix</keyword>
<keyword evidence="1" id="KW-0472">Membrane</keyword>
<feature type="transmembrane region" description="Helical" evidence="1">
    <location>
        <begin position="12"/>
        <end position="32"/>
    </location>
</feature>
<accession>A0A2P2IMN3</accession>
<sequence length="59" mass="7160">MLDLLLVCSIYMPSFRCGFLIWAWCHALMYWIEVTYPTRFTDSFCLLRMIRSLQCPFKK</sequence>